<dbReference type="InterPro" id="IPR052897">
    <property type="entry name" value="Sec-Metab_Biosynth_Hydrolase"/>
</dbReference>
<name>A0A5B0AUX2_9ACTN</name>
<evidence type="ECO:0000313" key="3">
    <source>
        <dbReference type="Proteomes" id="UP000324965"/>
    </source>
</evidence>
<dbReference type="EMBL" id="VDFC01000043">
    <property type="protein sequence ID" value="KAA0933723.1"/>
    <property type="molecule type" value="Genomic_DNA"/>
</dbReference>
<proteinExistence type="predicted"/>
<keyword evidence="3" id="KW-1185">Reference proteome</keyword>
<dbReference type="Proteomes" id="UP000324965">
    <property type="component" value="Unassembled WGS sequence"/>
</dbReference>
<protein>
    <recommendedName>
        <fullName evidence="4">Alpha/beta hydrolase</fullName>
    </recommendedName>
</protein>
<dbReference type="PANTHER" id="PTHR37017:SF11">
    <property type="entry name" value="ESTERASE_LIPASE_THIOESTERASE DOMAIN-CONTAINING PROTEIN"/>
    <property type="match status" value="1"/>
</dbReference>
<dbReference type="RefSeq" id="WP_149512568.1">
    <property type="nucleotide sequence ID" value="NZ_VDFC01000043.1"/>
</dbReference>
<feature type="region of interest" description="Disordered" evidence="1">
    <location>
        <begin position="67"/>
        <end position="88"/>
    </location>
</feature>
<gene>
    <name evidence="2" type="ORF">FGF04_19330</name>
</gene>
<comment type="caution">
    <text evidence="2">The sequence shown here is derived from an EMBL/GenBank/DDBJ whole genome shotgun (WGS) entry which is preliminary data.</text>
</comment>
<accession>A0A5B0AUX2</accession>
<dbReference type="OrthoDB" id="9773549at2"/>
<feature type="compositionally biased region" description="Basic residues" evidence="1">
    <location>
        <begin position="1"/>
        <end position="23"/>
    </location>
</feature>
<evidence type="ECO:0000256" key="1">
    <source>
        <dbReference type="SAM" id="MobiDB-lite"/>
    </source>
</evidence>
<organism evidence="2 3">
    <name type="scientific">Streptomyces apricus</name>
    <dbReference type="NCBI Taxonomy" id="1828112"/>
    <lineage>
        <taxon>Bacteria</taxon>
        <taxon>Bacillati</taxon>
        <taxon>Actinomycetota</taxon>
        <taxon>Actinomycetes</taxon>
        <taxon>Kitasatosporales</taxon>
        <taxon>Streptomycetaceae</taxon>
        <taxon>Streptomyces</taxon>
    </lineage>
</organism>
<feature type="compositionally biased region" description="Basic and acidic residues" evidence="1">
    <location>
        <begin position="74"/>
        <end position="86"/>
    </location>
</feature>
<dbReference type="Gene3D" id="3.40.50.1820">
    <property type="entry name" value="alpha/beta hydrolase"/>
    <property type="match status" value="1"/>
</dbReference>
<dbReference type="AlphaFoldDB" id="A0A5B0AUX2"/>
<dbReference type="PANTHER" id="PTHR37017">
    <property type="entry name" value="AB HYDROLASE-1 DOMAIN-CONTAINING PROTEIN-RELATED"/>
    <property type="match status" value="1"/>
</dbReference>
<feature type="region of interest" description="Disordered" evidence="1">
    <location>
        <begin position="1"/>
        <end position="31"/>
    </location>
</feature>
<reference evidence="2 3" key="1">
    <citation type="submission" date="2019-05" db="EMBL/GenBank/DDBJ databases">
        <authorList>
            <person name="Hariharan J."/>
            <person name="Choudoir M.J."/>
            <person name="Diebold P."/>
            <person name="Panke-Buisse K."/>
            <person name="Buckley D.H."/>
        </authorList>
    </citation>
    <scope>NUCLEOTIDE SEQUENCE [LARGE SCALE GENOMIC DNA]</scope>
    <source>
        <strain evidence="2 3">SUN51</strain>
    </source>
</reference>
<evidence type="ECO:0008006" key="4">
    <source>
        <dbReference type="Google" id="ProtNLM"/>
    </source>
</evidence>
<evidence type="ECO:0000313" key="2">
    <source>
        <dbReference type="EMBL" id="KAA0933723.1"/>
    </source>
</evidence>
<sequence>MRTRVSRRPRSRRTCPAGRHHGSRYSDGERGPVVHRYSEAVTDASAQEAFRTVSSWDLITSQDRAVAPDVQRSMSERAGSRTEDVNASHAVMISRPGAVTRVIEEAARGTR</sequence>
<dbReference type="InterPro" id="IPR029058">
    <property type="entry name" value="AB_hydrolase_fold"/>
</dbReference>